<evidence type="ECO:0000256" key="13">
    <source>
        <dbReference type="ARBA" id="ARBA00023239"/>
    </source>
</evidence>
<keyword evidence="17" id="KW-1185">Reference proteome</keyword>
<evidence type="ECO:0000256" key="5">
    <source>
        <dbReference type="ARBA" id="ARBA00012290"/>
    </source>
</evidence>
<dbReference type="Proteomes" id="UP001249851">
    <property type="component" value="Unassembled WGS sequence"/>
</dbReference>
<keyword evidence="7" id="KW-0210">Decarboxylase</keyword>
<dbReference type="EMBL" id="JARQWQ010000002">
    <property type="protein sequence ID" value="KAK2573702.1"/>
    <property type="molecule type" value="Genomic_DNA"/>
</dbReference>
<dbReference type="Pfam" id="PF16363">
    <property type="entry name" value="GDP_Man_Dehyd"/>
    <property type="match status" value="1"/>
</dbReference>
<evidence type="ECO:0000259" key="15">
    <source>
        <dbReference type="Pfam" id="PF16363"/>
    </source>
</evidence>
<reference evidence="16" key="1">
    <citation type="journal article" date="2023" name="G3 (Bethesda)">
        <title>Whole genome assembly and annotation of the endangered Caribbean coral Acropora cervicornis.</title>
        <authorList>
            <person name="Selwyn J.D."/>
            <person name="Vollmer S.V."/>
        </authorList>
    </citation>
    <scope>NUCLEOTIDE SEQUENCE</scope>
    <source>
        <strain evidence="16">K2</strain>
    </source>
</reference>
<evidence type="ECO:0000313" key="17">
    <source>
        <dbReference type="Proteomes" id="UP001249851"/>
    </source>
</evidence>
<sequence length="435" mass="49097">MAYGIDAFSFLNRKCKILILAVFGTILVVTWATVNRNRTVLENEGRISQRVLNDLKKDVEKYNIEVTGGAGFVGSHLVDALLIAGHEVTVVDNFFTGRKRNIEHWIGHENFELLNHDVVEPLLLEVFVCFEGFIDASCVLVLYTVDQIYHLASPASPPNYMYNPIKTIKTNTLGTLNMLGLAKRVHARLLLASTSEVYGDPEEHPQSEEYWGHVNPIGPRACYDEGKRVAETMCYAYAKQEHVEVRVARIFNTSGCKQLYHASTGGKTPNIISFKMLNVAIAPHYYFQVYGSGQQTRSFQYISDLVNGLILLMNSNFSQPINIGNPGEYTIMQFAEMIRDAAQYCLPPGYLAPGLPECPSKKQFQPIYVLIGGKTPILNLNKMQDDPQRRKPDITRARTILGWEPKVPLNVGLNRTIEYFKRELFKSKKSKLVDL</sequence>
<feature type="transmembrane region" description="Helical" evidence="14">
    <location>
        <begin position="17"/>
        <end position="34"/>
    </location>
</feature>
<dbReference type="CDD" id="cd05230">
    <property type="entry name" value="UGD_SDR_e"/>
    <property type="match status" value="1"/>
</dbReference>
<dbReference type="InterPro" id="IPR044516">
    <property type="entry name" value="UXS-like"/>
</dbReference>
<feature type="domain" description="NAD(P)-binding" evidence="15">
    <location>
        <begin position="66"/>
        <end position="414"/>
    </location>
</feature>
<evidence type="ECO:0000256" key="11">
    <source>
        <dbReference type="ARBA" id="ARBA00023034"/>
    </source>
</evidence>
<keyword evidence="6 14" id="KW-0812">Transmembrane</keyword>
<dbReference type="GO" id="GO:0032580">
    <property type="term" value="C:Golgi cisterna membrane"/>
    <property type="evidence" value="ECO:0007669"/>
    <property type="project" value="UniProtKB-SubCell"/>
</dbReference>
<reference evidence="16" key="2">
    <citation type="journal article" date="2023" name="Science">
        <title>Genomic signatures of disease resistance in endangered staghorn corals.</title>
        <authorList>
            <person name="Vollmer S.V."/>
            <person name="Selwyn J.D."/>
            <person name="Despard B.A."/>
            <person name="Roesel C.L."/>
        </authorList>
    </citation>
    <scope>NUCLEOTIDE SEQUENCE</scope>
    <source>
        <strain evidence="16">K2</strain>
    </source>
</reference>
<keyword evidence="12 14" id="KW-0472">Membrane</keyword>
<evidence type="ECO:0000256" key="14">
    <source>
        <dbReference type="SAM" id="Phobius"/>
    </source>
</evidence>
<dbReference type="SUPFAM" id="SSF51735">
    <property type="entry name" value="NAD(P)-binding Rossmann-fold domains"/>
    <property type="match status" value="1"/>
</dbReference>
<keyword evidence="8" id="KW-0735">Signal-anchor</keyword>
<evidence type="ECO:0000256" key="7">
    <source>
        <dbReference type="ARBA" id="ARBA00022793"/>
    </source>
</evidence>
<comment type="caution">
    <text evidence="16">The sequence shown here is derived from an EMBL/GenBank/DDBJ whole genome shotgun (WGS) entry which is preliminary data.</text>
</comment>
<evidence type="ECO:0000256" key="9">
    <source>
        <dbReference type="ARBA" id="ARBA00022989"/>
    </source>
</evidence>
<evidence type="ECO:0000256" key="8">
    <source>
        <dbReference type="ARBA" id="ARBA00022968"/>
    </source>
</evidence>
<dbReference type="GO" id="GO:0048040">
    <property type="term" value="F:UDP-glucuronate decarboxylase activity"/>
    <property type="evidence" value="ECO:0007669"/>
    <property type="project" value="UniProtKB-EC"/>
</dbReference>
<evidence type="ECO:0000256" key="1">
    <source>
        <dbReference type="ARBA" id="ARBA00001911"/>
    </source>
</evidence>
<keyword evidence="13" id="KW-0456">Lyase</keyword>
<evidence type="ECO:0000256" key="3">
    <source>
        <dbReference type="ARBA" id="ARBA00005100"/>
    </source>
</evidence>
<protein>
    <recommendedName>
        <fullName evidence="5">UDP-glucuronate decarboxylase</fullName>
        <ecNumber evidence="5">4.1.1.35</ecNumber>
    </recommendedName>
</protein>
<evidence type="ECO:0000256" key="4">
    <source>
        <dbReference type="ARBA" id="ARBA00007505"/>
    </source>
</evidence>
<evidence type="ECO:0000256" key="12">
    <source>
        <dbReference type="ARBA" id="ARBA00023136"/>
    </source>
</evidence>
<comment type="similarity">
    <text evidence="4">Belongs to the NAD(P)-dependent epimerase/dehydratase family. UDP-glucuronic acid decarboxylase subfamily.</text>
</comment>
<comment type="subcellular location">
    <subcellularLocation>
        <location evidence="2">Golgi apparatus</location>
        <location evidence="2">Golgi stack membrane</location>
        <topology evidence="2">Single-pass type II membrane protein</topology>
    </subcellularLocation>
</comment>
<gene>
    <name evidence="16" type="ORF">P5673_001388</name>
</gene>
<organism evidence="16 17">
    <name type="scientific">Acropora cervicornis</name>
    <name type="common">Staghorn coral</name>
    <dbReference type="NCBI Taxonomy" id="6130"/>
    <lineage>
        <taxon>Eukaryota</taxon>
        <taxon>Metazoa</taxon>
        <taxon>Cnidaria</taxon>
        <taxon>Anthozoa</taxon>
        <taxon>Hexacorallia</taxon>
        <taxon>Scleractinia</taxon>
        <taxon>Astrocoeniina</taxon>
        <taxon>Acroporidae</taxon>
        <taxon>Acropora</taxon>
    </lineage>
</organism>
<dbReference type="EC" id="4.1.1.35" evidence="5"/>
<evidence type="ECO:0000256" key="2">
    <source>
        <dbReference type="ARBA" id="ARBA00004447"/>
    </source>
</evidence>
<evidence type="ECO:0000256" key="10">
    <source>
        <dbReference type="ARBA" id="ARBA00023027"/>
    </source>
</evidence>
<dbReference type="InterPro" id="IPR036291">
    <property type="entry name" value="NAD(P)-bd_dom_sf"/>
</dbReference>
<dbReference type="InterPro" id="IPR016040">
    <property type="entry name" value="NAD(P)-bd_dom"/>
</dbReference>
<dbReference type="GO" id="GO:0070403">
    <property type="term" value="F:NAD+ binding"/>
    <property type="evidence" value="ECO:0007669"/>
    <property type="project" value="InterPro"/>
</dbReference>
<proteinExistence type="inferred from homology"/>
<dbReference type="PANTHER" id="PTHR43078:SF6">
    <property type="entry name" value="UDP-GLUCURONIC ACID DECARBOXYLASE 1"/>
    <property type="match status" value="1"/>
</dbReference>
<dbReference type="GO" id="GO:0042732">
    <property type="term" value="P:D-xylose metabolic process"/>
    <property type="evidence" value="ECO:0007669"/>
    <property type="project" value="InterPro"/>
</dbReference>
<name>A0AAD9R624_ACRCE</name>
<comment type="pathway">
    <text evidence="3">Nucleotide-sugar biosynthesis; UDP-alpha-D-xylose biosynthesis; UDP-alpha-D-xylose from UDP-alpha-D-glucuronate: step 1/1.</text>
</comment>
<dbReference type="PANTHER" id="PTHR43078">
    <property type="entry name" value="UDP-GLUCURONIC ACID DECARBOXYLASE-RELATED"/>
    <property type="match status" value="1"/>
</dbReference>
<dbReference type="Gene3D" id="3.40.50.720">
    <property type="entry name" value="NAD(P)-binding Rossmann-like Domain"/>
    <property type="match status" value="2"/>
</dbReference>
<comment type="cofactor">
    <cofactor evidence="1">
        <name>NAD(+)</name>
        <dbReference type="ChEBI" id="CHEBI:57540"/>
    </cofactor>
</comment>
<evidence type="ECO:0000256" key="6">
    <source>
        <dbReference type="ARBA" id="ARBA00022692"/>
    </source>
</evidence>
<keyword evidence="9 14" id="KW-1133">Transmembrane helix</keyword>
<keyword evidence="10" id="KW-0520">NAD</keyword>
<evidence type="ECO:0000313" key="16">
    <source>
        <dbReference type="EMBL" id="KAK2573702.1"/>
    </source>
</evidence>
<keyword evidence="11" id="KW-0333">Golgi apparatus</keyword>
<dbReference type="AlphaFoldDB" id="A0AAD9R624"/>
<accession>A0AAD9R624</accession>